<dbReference type="EMBL" id="CP068393">
    <property type="protein sequence ID" value="QUC66515.1"/>
    <property type="molecule type" value="Genomic_DNA"/>
</dbReference>
<proteinExistence type="predicted"/>
<evidence type="ECO:0000313" key="2">
    <source>
        <dbReference type="Proteomes" id="UP000682782"/>
    </source>
</evidence>
<gene>
    <name evidence="1" type="ORF">JYE49_11680</name>
</gene>
<keyword evidence="2" id="KW-1185">Reference proteome</keyword>
<dbReference type="Proteomes" id="UP000682782">
    <property type="component" value="Chromosome"/>
</dbReference>
<accession>A0AC61MVI0</accession>
<name>A0AC61MVI0_9FIRM</name>
<protein>
    <submittedName>
        <fullName evidence="1">Uncharacterized protein</fullName>
    </submittedName>
</protein>
<sequence length="59" mass="6808">MEQNTRIIPRFVVSGQASGRTEKSNKKSLPTVDFFDIIRIWHILALQKAAPKVREEVKE</sequence>
<organism evidence="1 2">
    <name type="scientific">Aristaeella hokkaidonensis</name>
    <dbReference type="NCBI Taxonomy" id="3046382"/>
    <lineage>
        <taxon>Bacteria</taxon>
        <taxon>Bacillati</taxon>
        <taxon>Bacillota</taxon>
        <taxon>Clostridia</taxon>
        <taxon>Eubacteriales</taxon>
        <taxon>Aristaeellaceae</taxon>
        <taxon>Aristaeella</taxon>
    </lineage>
</organism>
<evidence type="ECO:0000313" key="1">
    <source>
        <dbReference type="EMBL" id="QUC66515.1"/>
    </source>
</evidence>
<reference evidence="1" key="1">
    <citation type="submission" date="2021-01" db="EMBL/GenBank/DDBJ databases">
        <title>Complete genome sequence of Clostridiales bacterium R-7.</title>
        <authorList>
            <person name="Mahoney-Kurpe S.C."/>
            <person name="Palevich N."/>
            <person name="Koike S."/>
            <person name="Moon C.D."/>
            <person name="Attwood G.T."/>
        </authorList>
    </citation>
    <scope>NUCLEOTIDE SEQUENCE</scope>
    <source>
        <strain evidence="1">R-7</strain>
    </source>
</reference>